<keyword evidence="1" id="KW-0732">Signal</keyword>
<dbReference type="AlphaFoldDB" id="A0A348HDD9"/>
<evidence type="ECO:0000313" key="3">
    <source>
        <dbReference type="Proteomes" id="UP000267342"/>
    </source>
</evidence>
<dbReference type="Gene3D" id="2.40.128.640">
    <property type="match status" value="1"/>
</dbReference>
<proteinExistence type="predicted"/>
<dbReference type="Pfam" id="PF04170">
    <property type="entry name" value="NlpE"/>
    <property type="match status" value="1"/>
</dbReference>
<feature type="signal peptide" evidence="1">
    <location>
        <begin position="1"/>
        <end position="19"/>
    </location>
</feature>
<dbReference type="STRING" id="1123510.GCA_000620025_02238"/>
<protein>
    <submittedName>
        <fullName evidence="2">Uncharacterized lipoprote in NlpE</fullName>
    </submittedName>
</protein>
<dbReference type="Proteomes" id="UP000267342">
    <property type="component" value="Chromosome"/>
</dbReference>
<name>A0A348HDD9_9GAMM</name>
<evidence type="ECO:0000313" key="2">
    <source>
        <dbReference type="EMBL" id="BBG29641.1"/>
    </source>
</evidence>
<reference evidence="2 3" key="1">
    <citation type="submission" date="2018-09" db="EMBL/GenBank/DDBJ databases">
        <title>Zymobacter palmae IAM14233 (=T109) whole genome analysis.</title>
        <authorList>
            <person name="Yanase H."/>
        </authorList>
    </citation>
    <scope>NUCLEOTIDE SEQUENCE [LARGE SCALE GENOMIC DNA]</scope>
    <source>
        <strain evidence="2 3">IAM14233</strain>
    </source>
</reference>
<dbReference type="PROSITE" id="PS51257">
    <property type="entry name" value="PROKAR_LIPOPROTEIN"/>
    <property type="match status" value="1"/>
</dbReference>
<dbReference type="EMBL" id="AP018933">
    <property type="protein sequence ID" value="BBG29641.1"/>
    <property type="molecule type" value="Genomic_DNA"/>
</dbReference>
<gene>
    <name evidence="2" type="ORF">ZBT109_0868</name>
</gene>
<feature type="chain" id="PRO_5017031362" evidence="1">
    <location>
        <begin position="20"/>
        <end position="139"/>
    </location>
</feature>
<dbReference type="RefSeq" id="WP_038278374.1">
    <property type="nucleotide sequence ID" value="NZ_AP018933.1"/>
</dbReference>
<dbReference type="KEGG" id="zpl:ZBT109_0868"/>
<organism evidence="2 3">
    <name type="scientific">Zymobacter palmae</name>
    <dbReference type="NCBI Taxonomy" id="33074"/>
    <lineage>
        <taxon>Bacteria</taxon>
        <taxon>Pseudomonadati</taxon>
        <taxon>Pseudomonadota</taxon>
        <taxon>Gammaproteobacteria</taxon>
        <taxon>Oceanospirillales</taxon>
        <taxon>Halomonadaceae</taxon>
        <taxon>Zymobacter group</taxon>
        <taxon>Zymobacter</taxon>
    </lineage>
</organism>
<sequence>MKIKTLAAAAVLAALAGCASGPQTPYTKLAGQYEGVLPCVDCSGIKTNLKVRDANDGNAGTFELVSVREGKSSQALLTKGNVFTVENAGEMKYPLIYQLRGPEGNAIYNLLPLENGDLQLLDTNMNQPKTGIDMTLKRR</sequence>
<evidence type="ECO:0000256" key="1">
    <source>
        <dbReference type="SAM" id="SignalP"/>
    </source>
</evidence>
<dbReference type="InterPro" id="IPR007298">
    <property type="entry name" value="Cu-R_lipoprotein_NlpE"/>
</dbReference>
<accession>A0A348HDD9</accession>
<dbReference type="OrthoDB" id="5348860at2"/>
<keyword evidence="3" id="KW-1185">Reference proteome</keyword>